<dbReference type="EMBL" id="BK015418">
    <property type="protein sequence ID" value="DAE05818.1"/>
    <property type="molecule type" value="Genomic_DNA"/>
</dbReference>
<proteinExistence type="predicted"/>
<evidence type="ECO:0000313" key="1">
    <source>
        <dbReference type="EMBL" id="DAE05818.1"/>
    </source>
</evidence>
<name>A0A8S5PFR0_9CAUD</name>
<sequence>MKIISIFSSFSSAKISSFSESSQKKRMFFESLKRINRII</sequence>
<reference evidence="1" key="1">
    <citation type="journal article" date="2021" name="Proc. Natl. Acad. Sci. U.S.A.">
        <title>A Catalog of Tens of Thousands of Viruses from Human Metagenomes Reveals Hidden Associations with Chronic Diseases.</title>
        <authorList>
            <person name="Tisza M.J."/>
            <person name="Buck C.B."/>
        </authorList>
    </citation>
    <scope>NUCLEOTIDE SEQUENCE</scope>
    <source>
        <strain evidence="1">Ct6aW5</strain>
    </source>
</reference>
<organism evidence="1">
    <name type="scientific">Myoviridae sp. ct6aW5</name>
    <dbReference type="NCBI Taxonomy" id="2825036"/>
    <lineage>
        <taxon>Viruses</taxon>
        <taxon>Duplodnaviria</taxon>
        <taxon>Heunggongvirae</taxon>
        <taxon>Uroviricota</taxon>
        <taxon>Caudoviricetes</taxon>
    </lineage>
</organism>
<accession>A0A8S5PFR0</accession>
<protein>
    <submittedName>
        <fullName evidence="1">Uncharacterized protein</fullName>
    </submittedName>
</protein>